<dbReference type="AlphaFoldDB" id="A0ABD5R857"/>
<keyword evidence="1" id="KW-0472">Membrane</keyword>
<dbReference type="EMBL" id="JBHSKX010000001">
    <property type="protein sequence ID" value="MFC5366196.1"/>
    <property type="molecule type" value="Genomic_DNA"/>
</dbReference>
<dbReference type="Proteomes" id="UP001596201">
    <property type="component" value="Unassembled WGS sequence"/>
</dbReference>
<accession>A0ABD5R857</accession>
<dbReference type="RefSeq" id="WP_227228452.1">
    <property type="nucleotide sequence ID" value="NZ_JAJCVJ010000001.1"/>
</dbReference>
<keyword evidence="1" id="KW-0812">Transmembrane</keyword>
<gene>
    <name evidence="2" type="ORF">ACFPJ5_04545</name>
</gene>
<feature type="transmembrane region" description="Helical" evidence="1">
    <location>
        <begin position="46"/>
        <end position="69"/>
    </location>
</feature>
<evidence type="ECO:0008006" key="4">
    <source>
        <dbReference type="Google" id="ProtNLM"/>
    </source>
</evidence>
<keyword evidence="1" id="KW-1133">Transmembrane helix</keyword>
<evidence type="ECO:0000313" key="3">
    <source>
        <dbReference type="Proteomes" id="UP001596201"/>
    </source>
</evidence>
<comment type="caution">
    <text evidence="2">The sequence shown here is derived from an EMBL/GenBank/DDBJ whole genome shotgun (WGS) entry which is preliminary data.</text>
</comment>
<name>A0ABD5R857_9EURY</name>
<organism evidence="2 3">
    <name type="scientific">Salinirubrum litoreum</name>
    <dbReference type="NCBI Taxonomy" id="1126234"/>
    <lineage>
        <taxon>Archaea</taxon>
        <taxon>Methanobacteriati</taxon>
        <taxon>Methanobacteriota</taxon>
        <taxon>Stenosarchaea group</taxon>
        <taxon>Halobacteria</taxon>
        <taxon>Halobacteriales</taxon>
        <taxon>Haloferacaceae</taxon>
        <taxon>Salinirubrum</taxon>
    </lineage>
</organism>
<evidence type="ECO:0000313" key="2">
    <source>
        <dbReference type="EMBL" id="MFC5366196.1"/>
    </source>
</evidence>
<evidence type="ECO:0000256" key="1">
    <source>
        <dbReference type="SAM" id="Phobius"/>
    </source>
</evidence>
<proteinExistence type="predicted"/>
<keyword evidence="3" id="KW-1185">Reference proteome</keyword>
<sequence>MVLDVLLDVVADALRSYAPVVALVVPAYLGARIARGRPLTRRETLGYLFDVTVYSGVLGGSFGLVGLLLADAIALDRQTALVVAGVVGLVLYALVCWAAYVDTFRDSPPAFLGRLVGFRSG</sequence>
<protein>
    <recommendedName>
        <fullName evidence="4">RDD family protein</fullName>
    </recommendedName>
</protein>
<reference evidence="2 3" key="1">
    <citation type="journal article" date="2019" name="Int. J. Syst. Evol. Microbiol.">
        <title>The Global Catalogue of Microorganisms (GCM) 10K type strain sequencing project: providing services to taxonomists for standard genome sequencing and annotation.</title>
        <authorList>
            <consortium name="The Broad Institute Genomics Platform"/>
            <consortium name="The Broad Institute Genome Sequencing Center for Infectious Disease"/>
            <person name="Wu L."/>
            <person name="Ma J."/>
        </authorList>
    </citation>
    <scope>NUCLEOTIDE SEQUENCE [LARGE SCALE GENOMIC DNA]</scope>
    <source>
        <strain evidence="2 3">CGMCC 1.12237</strain>
    </source>
</reference>
<feature type="transmembrane region" description="Helical" evidence="1">
    <location>
        <begin position="81"/>
        <end position="101"/>
    </location>
</feature>
<feature type="transmembrane region" description="Helical" evidence="1">
    <location>
        <begin position="16"/>
        <end position="34"/>
    </location>
</feature>